<keyword evidence="4" id="KW-0804">Transcription</keyword>
<evidence type="ECO:0000256" key="3">
    <source>
        <dbReference type="ARBA" id="ARBA00023125"/>
    </source>
</evidence>
<keyword evidence="5 6" id="KW-0539">Nucleus</keyword>
<feature type="region of interest" description="Disordered" evidence="7">
    <location>
        <begin position="282"/>
        <end position="305"/>
    </location>
</feature>
<dbReference type="InterPro" id="IPR045912">
    <property type="entry name" value="FOXJ2/3-like"/>
</dbReference>
<keyword evidence="10" id="KW-1185">Reference proteome</keyword>
<feature type="region of interest" description="Disordered" evidence="7">
    <location>
        <begin position="139"/>
        <end position="171"/>
    </location>
</feature>
<dbReference type="eggNOG" id="KOG2294">
    <property type="taxonomic scope" value="Eukaryota"/>
</dbReference>
<feature type="DNA-binding region" description="Fork-head" evidence="6">
    <location>
        <begin position="54"/>
        <end position="144"/>
    </location>
</feature>
<comment type="subcellular location">
    <subcellularLocation>
        <location evidence="1 6">Nucleus</location>
    </subcellularLocation>
</comment>
<evidence type="ECO:0000256" key="1">
    <source>
        <dbReference type="ARBA" id="ARBA00004123"/>
    </source>
</evidence>
<dbReference type="FunFam" id="1.10.10.10:FF:000030">
    <property type="entry name" value="Forkhead box protein K2"/>
    <property type="match status" value="1"/>
</dbReference>
<evidence type="ECO:0000256" key="5">
    <source>
        <dbReference type="ARBA" id="ARBA00023242"/>
    </source>
</evidence>
<evidence type="ECO:0000259" key="8">
    <source>
        <dbReference type="PROSITE" id="PS50039"/>
    </source>
</evidence>
<dbReference type="InterPro" id="IPR001766">
    <property type="entry name" value="Fork_head_dom"/>
</dbReference>
<evidence type="ECO:0000256" key="4">
    <source>
        <dbReference type="ARBA" id="ARBA00023163"/>
    </source>
</evidence>
<dbReference type="InterPro" id="IPR036390">
    <property type="entry name" value="WH_DNA-bd_sf"/>
</dbReference>
<dbReference type="PRINTS" id="PR00053">
    <property type="entry name" value="FORKHEAD"/>
</dbReference>
<accession>T1J7C6</accession>
<dbReference type="Proteomes" id="UP000014500">
    <property type="component" value="Unassembled WGS sequence"/>
</dbReference>
<dbReference type="PANTHER" id="PTHR46078">
    <property type="entry name" value="FORKHEAD BOX PROTEIN J2 FAMILY MEMBER"/>
    <property type="match status" value="1"/>
</dbReference>
<dbReference type="HOGENOM" id="CLU_759355_0_0_1"/>
<dbReference type="SUPFAM" id="SSF46785">
    <property type="entry name" value="Winged helix' DNA-binding domain"/>
    <property type="match status" value="1"/>
</dbReference>
<protein>
    <recommendedName>
        <fullName evidence="8">Fork-head domain-containing protein</fullName>
    </recommendedName>
</protein>
<evidence type="ECO:0000256" key="7">
    <source>
        <dbReference type="SAM" id="MobiDB-lite"/>
    </source>
</evidence>
<feature type="domain" description="Fork-head" evidence="8">
    <location>
        <begin position="54"/>
        <end position="144"/>
    </location>
</feature>
<keyword evidence="2" id="KW-0805">Transcription regulation</keyword>
<dbReference type="STRING" id="126957.T1J7C6"/>
<dbReference type="Pfam" id="PF00250">
    <property type="entry name" value="Forkhead"/>
    <property type="match status" value="1"/>
</dbReference>
<dbReference type="PhylomeDB" id="T1J7C6"/>
<name>T1J7C6_STRMM</name>
<dbReference type="Gene3D" id="1.10.10.10">
    <property type="entry name" value="Winged helix-like DNA-binding domain superfamily/Winged helix DNA-binding domain"/>
    <property type="match status" value="1"/>
</dbReference>
<organism evidence="9 10">
    <name type="scientific">Strigamia maritima</name>
    <name type="common">European centipede</name>
    <name type="synonym">Geophilus maritimus</name>
    <dbReference type="NCBI Taxonomy" id="126957"/>
    <lineage>
        <taxon>Eukaryota</taxon>
        <taxon>Metazoa</taxon>
        <taxon>Ecdysozoa</taxon>
        <taxon>Arthropoda</taxon>
        <taxon>Myriapoda</taxon>
        <taxon>Chilopoda</taxon>
        <taxon>Pleurostigmophora</taxon>
        <taxon>Geophilomorpha</taxon>
        <taxon>Linotaeniidae</taxon>
        <taxon>Strigamia</taxon>
    </lineage>
</organism>
<evidence type="ECO:0000256" key="2">
    <source>
        <dbReference type="ARBA" id="ARBA00023015"/>
    </source>
</evidence>
<feature type="compositionally biased region" description="Polar residues" evidence="7">
    <location>
        <begin position="154"/>
        <end position="171"/>
    </location>
</feature>
<dbReference type="InterPro" id="IPR030456">
    <property type="entry name" value="TF_fork_head_CS_2"/>
</dbReference>
<dbReference type="EnsemblMetazoa" id="SMAR009566-RA">
    <property type="protein sequence ID" value="SMAR009566-PA"/>
    <property type="gene ID" value="SMAR009566"/>
</dbReference>
<proteinExistence type="predicted"/>
<dbReference type="PANTHER" id="PTHR46078:SF4">
    <property type="entry name" value="FORKHEAD BOX J2"/>
    <property type="match status" value="1"/>
</dbReference>
<dbReference type="PROSITE" id="PS00658">
    <property type="entry name" value="FORK_HEAD_2"/>
    <property type="match status" value="1"/>
</dbReference>
<evidence type="ECO:0000313" key="9">
    <source>
        <dbReference type="EnsemblMetazoa" id="SMAR009566-PA"/>
    </source>
</evidence>
<dbReference type="InterPro" id="IPR036388">
    <property type="entry name" value="WH-like_DNA-bd_sf"/>
</dbReference>
<keyword evidence="3 6" id="KW-0238">DNA-binding</keyword>
<evidence type="ECO:0000256" key="6">
    <source>
        <dbReference type="PROSITE-ProRule" id="PRU00089"/>
    </source>
</evidence>
<dbReference type="CDD" id="cd20024">
    <property type="entry name" value="FH_FOXJ2-like"/>
    <property type="match status" value="1"/>
</dbReference>
<evidence type="ECO:0000313" key="10">
    <source>
        <dbReference type="Proteomes" id="UP000014500"/>
    </source>
</evidence>
<reference evidence="9" key="2">
    <citation type="submission" date="2015-02" db="UniProtKB">
        <authorList>
            <consortium name="EnsemblMetazoa"/>
        </authorList>
    </citation>
    <scope>IDENTIFICATION</scope>
</reference>
<dbReference type="GO" id="GO:0000981">
    <property type="term" value="F:DNA-binding transcription factor activity, RNA polymerase II-specific"/>
    <property type="evidence" value="ECO:0007669"/>
    <property type="project" value="TreeGrafter"/>
</dbReference>
<dbReference type="GO" id="GO:0000978">
    <property type="term" value="F:RNA polymerase II cis-regulatory region sequence-specific DNA binding"/>
    <property type="evidence" value="ECO:0007669"/>
    <property type="project" value="TreeGrafter"/>
</dbReference>
<dbReference type="EMBL" id="JH431917">
    <property type="status" value="NOT_ANNOTATED_CDS"/>
    <property type="molecule type" value="Genomic_DNA"/>
</dbReference>
<dbReference type="AlphaFoldDB" id="T1J7C6"/>
<reference evidence="10" key="1">
    <citation type="submission" date="2011-05" db="EMBL/GenBank/DDBJ databases">
        <authorList>
            <person name="Richards S.R."/>
            <person name="Qu J."/>
            <person name="Jiang H."/>
            <person name="Jhangiani S.N."/>
            <person name="Agravi P."/>
            <person name="Goodspeed R."/>
            <person name="Gross S."/>
            <person name="Mandapat C."/>
            <person name="Jackson L."/>
            <person name="Mathew T."/>
            <person name="Pu L."/>
            <person name="Thornton R."/>
            <person name="Saada N."/>
            <person name="Wilczek-Boney K.B."/>
            <person name="Lee S."/>
            <person name="Kovar C."/>
            <person name="Wu Y."/>
            <person name="Scherer S.E."/>
            <person name="Worley K.C."/>
            <person name="Muzny D.M."/>
            <person name="Gibbs R."/>
        </authorList>
    </citation>
    <scope>NUCLEOTIDE SEQUENCE</scope>
    <source>
        <strain evidence="10">Brora</strain>
    </source>
</reference>
<dbReference type="SMART" id="SM00339">
    <property type="entry name" value="FH"/>
    <property type="match status" value="1"/>
</dbReference>
<dbReference type="PROSITE" id="PS00657">
    <property type="entry name" value="FORK_HEAD_1"/>
    <property type="match status" value="1"/>
</dbReference>
<dbReference type="GO" id="GO:0005634">
    <property type="term" value="C:nucleus"/>
    <property type="evidence" value="ECO:0007669"/>
    <property type="project" value="UniProtKB-SubCell"/>
</dbReference>
<dbReference type="InterPro" id="IPR018122">
    <property type="entry name" value="TF_fork_head_CS_1"/>
</dbReference>
<dbReference type="PROSITE" id="PS50039">
    <property type="entry name" value="FORK_HEAD_3"/>
    <property type="match status" value="1"/>
</dbReference>
<sequence length="365" mass="40408">MAELNSSLTAMDWLPRINVQRSPHNDEISLQAKCSEKPYDCRMADPTSSQQEGKPPYSYANLITLAINSSPKTKMTLNEIYVWIVENFPYYRTAGQGWKNSIRHNLSLNKTFRKVPRTKDDPGKGSYWAIDLDLSDEQAKKRSSPYTPEDASLLQHSPSSDFSASQSGLQNSNTTHLSSDVILNKDCNLSQSSYGDLTASFRALYKTVLEANGMSNTTNDLVQNLDILCESVKTDTDLNRYQNLLESFKGGQKTPFPMESFADFASSLNQFLLQNNSTWNSFQTGENNDAADSMPSSSGANDGIPSLNECPATKENGNLLTTESQVPSIVPSLIDATSLLPSTTVDLDDEIVDEFNWDNCVVVRS</sequence>